<evidence type="ECO:0000256" key="3">
    <source>
        <dbReference type="ARBA" id="ARBA00022801"/>
    </source>
</evidence>
<evidence type="ECO:0000256" key="2">
    <source>
        <dbReference type="ARBA" id="ARBA00022723"/>
    </source>
</evidence>
<comment type="similarity">
    <text evidence="1">Belongs to the metallo-dependent hydrolases superfamily. TatD-type hydrolase family.</text>
</comment>
<dbReference type="InterPro" id="IPR032466">
    <property type="entry name" value="Metal_Hydrolase"/>
</dbReference>
<name>F5ZC93_ALTNA</name>
<dbReference type="PROSITE" id="PS01137">
    <property type="entry name" value="TATD_1"/>
    <property type="match status" value="1"/>
</dbReference>
<evidence type="ECO:0000313" key="6">
    <source>
        <dbReference type="Proteomes" id="UP000000683"/>
    </source>
</evidence>
<dbReference type="PIRSF" id="PIRSF005902">
    <property type="entry name" value="DNase_TatD"/>
    <property type="match status" value="1"/>
</dbReference>
<evidence type="ECO:0000256" key="1">
    <source>
        <dbReference type="ARBA" id="ARBA00009275"/>
    </source>
</evidence>
<feature type="binding site" evidence="4">
    <location>
        <position position="5"/>
    </location>
    <ligand>
        <name>a divalent metal cation</name>
        <dbReference type="ChEBI" id="CHEBI:60240"/>
        <label>1</label>
    </ligand>
</feature>
<dbReference type="PANTHER" id="PTHR46124">
    <property type="entry name" value="D-AMINOACYL-TRNA DEACYLASE"/>
    <property type="match status" value="1"/>
</dbReference>
<dbReference type="Gene3D" id="3.20.20.140">
    <property type="entry name" value="Metal-dependent hydrolases"/>
    <property type="match status" value="1"/>
</dbReference>
<proteinExistence type="inferred from homology"/>
<dbReference type="FunFam" id="3.20.20.140:FF:000005">
    <property type="entry name" value="TatD family hydrolase"/>
    <property type="match status" value="1"/>
</dbReference>
<dbReference type="Pfam" id="PF01026">
    <property type="entry name" value="TatD_DNase"/>
    <property type="match status" value="1"/>
</dbReference>
<sequence length="272" mass="29811">MIDSHCHLDLPAFQGDWQSVISHAISAGLTRILIPGTQVSQWSTQHAIQSFANQNTHAISIDIACGLHPYFLSTSETDNATALSALERLLFQTSSEVVAVGEIGLDGHIAIPMQLQKAMFEAQLGLASEYALPVILHHRKSHHLIFESLKNTGFAEGGVIHAFSGSVEVAKAYVDKGFYIGVGGTITYDRAKKTQETIIYLLQHHPDRLLLETDSPDMPMQGRQGARNSPEYLGDVLAALGKLGEYDGQALNELTTQNYLTLFHKGLFCNRQ</sequence>
<keyword evidence="6" id="KW-1185">Reference proteome</keyword>
<dbReference type="InterPro" id="IPR018228">
    <property type="entry name" value="DNase_TatD-rel_CS"/>
</dbReference>
<keyword evidence="3" id="KW-0378">Hydrolase</keyword>
<dbReference type="GO" id="GO:0046872">
    <property type="term" value="F:metal ion binding"/>
    <property type="evidence" value="ECO:0007669"/>
    <property type="project" value="UniProtKB-KW"/>
</dbReference>
<feature type="binding site" evidence="4">
    <location>
        <position position="137"/>
    </location>
    <ligand>
        <name>a divalent metal cation</name>
        <dbReference type="ChEBI" id="CHEBI:60240"/>
        <label>2</label>
    </ligand>
</feature>
<dbReference type="Proteomes" id="UP000000683">
    <property type="component" value="Chromosome"/>
</dbReference>
<evidence type="ECO:0000313" key="5">
    <source>
        <dbReference type="EMBL" id="AEF02411.1"/>
    </source>
</evidence>
<dbReference type="OrthoDB" id="9810005at2"/>
<feature type="binding site" evidence="4">
    <location>
        <position position="102"/>
    </location>
    <ligand>
        <name>a divalent metal cation</name>
        <dbReference type="ChEBI" id="CHEBI:60240"/>
        <label>1</label>
    </ligand>
</feature>
<dbReference type="eggNOG" id="COG0084">
    <property type="taxonomic scope" value="Bacteria"/>
</dbReference>
<evidence type="ECO:0000256" key="4">
    <source>
        <dbReference type="PIRSR" id="PIRSR005902-1"/>
    </source>
</evidence>
<dbReference type="KEGG" id="alt:ambt_04305"/>
<dbReference type="GO" id="GO:0016788">
    <property type="term" value="F:hydrolase activity, acting on ester bonds"/>
    <property type="evidence" value="ECO:0007669"/>
    <property type="project" value="InterPro"/>
</dbReference>
<dbReference type="PANTHER" id="PTHR46124:SF3">
    <property type="entry name" value="HYDROLASE"/>
    <property type="match status" value="1"/>
</dbReference>
<dbReference type="AlphaFoldDB" id="F5ZC93"/>
<accession>F5ZC93</accession>
<reference evidence="5 6" key="1">
    <citation type="journal article" date="2011" name="J. Bacteriol.">
        <title>Complete genome sequence of the polycyclic aromatic hydrocarbon-degrading bacterium Alteromonas sp. strain SN2.</title>
        <authorList>
            <person name="Jin H.M."/>
            <person name="Jeong H."/>
            <person name="Moon E.J."/>
            <person name="Math R.K."/>
            <person name="Lee K."/>
            <person name="Kim H.J."/>
            <person name="Jeon C.O."/>
            <person name="Oh T.K."/>
            <person name="Kim J.F."/>
        </authorList>
    </citation>
    <scope>NUCLEOTIDE SEQUENCE [LARGE SCALE GENOMIC DNA]</scope>
    <source>
        <strain evidence="6">JCM 17741 / KACC 18427 / KCTC 11700BP / SN2</strain>
    </source>
</reference>
<dbReference type="GO" id="GO:0005829">
    <property type="term" value="C:cytosol"/>
    <property type="evidence" value="ECO:0007669"/>
    <property type="project" value="TreeGrafter"/>
</dbReference>
<gene>
    <name evidence="5" type="ordered locus">ambt_04305</name>
</gene>
<dbReference type="CDD" id="cd01310">
    <property type="entry name" value="TatD_DNAse"/>
    <property type="match status" value="1"/>
</dbReference>
<dbReference type="RefSeq" id="WP_013783352.1">
    <property type="nucleotide sequence ID" value="NC_015554.1"/>
</dbReference>
<dbReference type="InterPro" id="IPR001130">
    <property type="entry name" value="TatD-like"/>
</dbReference>
<dbReference type="SUPFAM" id="SSF51556">
    <property type="entry name" value="Metallo-dependent hydrolases"/>
    <property type="match status" value="1"/>
</dbReference>
<keyword evidence="2 4" id="KW-0479">Metal-binding</keyword>
<dbReference type="EMBL" id="CP002339">
    <property type="protein sequence ID" value="AEF02411.1"/>
    <property type="molecule type" value="Genomic_DNA"/>
</dbReference>
<protein>
    <submittedName>
        <fullName evidence="5">Deoxyribonuclease</fullName>
    </submittedName>
</protein>
<feature type="binding site" evidence="4">
    <location>
        <position position="214"/>
    </location>
    <ligand>
        <name>a divalent metal cation</name>
        <dbReference type="ChEBI" id="CHEBI:60240"/>
        <label>1</label>
    </ligand>
</feature>
<organism evidence="5 6">
    <name type="scientific">Alteromonas naphthalenivorans</name>
    <dbReference type="NCBI Taxonomy" id="715451"/>
    <lineage>
        <taxon>Bacteria</taxon>
        <taxon>Pseudomonadati</taxon>
        <taxon>Pseudomonadota</taxon>
        <taxon>Gammaproteobacteria</taxon>
        <taxon>Alteromonadales</taxon>
        <taxon>Alteromonadaceae</taxon>
        <taxon>Alteromonas/Salinimonas group</taxon>
        <taxon>Alteromonas</taxon>
    </lineage>
</organism>
<dbReference type="HOGENOM" id="CLU_031506_0_1_6"/>
<feature type="binding site" evidence="4">
    <location>
        <position position="7"/>
    </location>
    <ligand>
        <name>a divalent metal cation</name>
        <dbReference type="ChEBI" id="CHEBI:60240"/>
        <label>1</label>
    </ligand>
</feature>
<feature type="binding site" evidence="4">
    <location>
        <position position="161"/>
    </location>
    <ligand>
        <name>a divalent metal cation</name>
        <dbReference type="ChEBI" id="CHEBI:60240"/>
        <label>2</label>
    </ligand>
</feature>